<evidence type="ECO:0000313" key="2">
    <source>
        <dbReference type="EMBL" id="MBS4193072.1"/>
    </source>
</evidence>
<dbReference type="InterPro" id="IPR037523">
    <property type="entry name" value="VOC_core"/>
</dbReference>
<dbReference type="SUPFAM" id="SSF54593">
    <property type="entry name" value="Glyoxalase/Bleomycin resistance protein/Dihydroxybiphenyl dioxygenase"/>
    <property type="match status" value="1"/>
</dbReference>
<keyword evidence="3" id="KW-1185">Reference proteome</keyword>
<dbReference type="InterPro" id="IPR004360">
    <property type="entry name" value="Glyas_Fos-R_dOase_dom"/>
</dbReference>
<name>A0ABS5NYZ9_9BACI</name>
<dbReference type="PROSITE" id="PS51819">
    <property type="entry name" value="VOC"/>
    <property type="match status" value="1"/>
</dbReference>
<dbReference type="Proteomes" id="UP000681027">
    <property type="component" value="Unassembled WGS sequence"/>
</dbReference>
<evidence type="ECO:0000259" key="1">
    <source>
        <dbReference type="PROSITE" id="PS51819"/>
    </source>
</evidence>
<organism evidence="2 3">
    <name type="scientific">Cytobacillus citreus</name>
    <dbReference type="NCBI Taxonomy" id="2833586"/>
    <lineage>
        <taxon>Bacteria</taxon>
        <taxon>Bacillati</taxon>
        <taxon>Bacillota</taxon>
        <taxon>Bacilli</taxon>
        <taxon>Bacillales</taxon>
        <taxon>Bacillaceae</taxon>
        <taxon>Cytobacillus</taxon>
    </lineage>
</organism>
<dbReference type="RefSeq" id="WP_213104511.1">
    <property type="nucleotide sequence ID" value="NZ_JAGYPM010000008.1"/>
</dbReference>
<gene>
    <name evidence="2" type="ORF">KHA94_23475</name>
</gene>
<dbReference type="Gene3D" id="3.10.180.10">
    <property type="entry name" value="2,3-Dihydroxybiphenyl 1,2-Dioxygenase, domain 1"/>
    <property type="match status" value="1"/>
</dbReference>
<dbReference type="Pfam" id="PF00903">
    <property type="entry name" value="Glyoxalase"/>
    <property type="match status" value="1"/>
</dbReference>
<comment type="caution">
    <text evidence="2">The sequence shown here is derived from an EMBL/GenBank/DDBJ whole genome shotgun (WGS) entry which is preliminary data.</text>
</comment>
<dbReference type="EMBL" id="JAGYPM010000008">
    <property type="protein sequence ID" value="MBS4193072.1"/>
    <property type="molecule type" value="Genomic_DNA"/>
</dbReference>
<evidence type="ECO:0000313" key="3">
    <source>
        <dbReference type="Proteomes" id="UP000681027"/>
    </source>
</evidence>
<sequence>MKVKKYVHHICIQTNTYLETLKFYTEAFGFEIVQESPDFHGREFNSWLKLDHFYIELQTGKNNEVLADNNPNSQGIVHFCIWVENLVQEVKRLQEMNANFIRKEGEIIYRVENGSLCKIKAPEGTIVELRDNKGI</sequence>
<reference evidence="2 3" key="1">
    <citation type="submission" date="2021-05" db="EMBL/GenBank/DDBJ databases">
        <title>Novel Bacillus species.</title>
        <authorList>
            <person name="Liu G."/>
        </authorList>
    </citation>
    <scope>NUCLEOTIDE SEQUENCE [LARGE SCALE GENOMIC DNA]</scope>
    <source>
        <strain evidence="2 3">FJAT-49705</strain>
    </source>
</reference>
<proteinExistence type="predicted"/>
<accession>A0ABS5NYZ9</accession>
<dbReference type="CDD" id="cd06587">
    <property type="entry name" value="VOC"/>
    <property type="match status" value="1"/>
</dbReference>
<protein>
    <submittedName>
        <fullName evidence="2">VOC family protein</fullName>
    </submittedName>
</protein>
<dbReference type="InterPro" id="IPR029068">
    <property type="entry name" value="Glyas_Bleomycin-R_OHBP_Dase"/>
</dbReference>
<feature type="domain" description="VOC" evidence="1">
    <location>
        <begin position="6"/>
        <end position="132"/>
    </location>
</feature>